<accession>A0A0L0HMJ5</accession>
<dbReference type="RefSeq" id="XP_016610078.1">
    <property type="nucleotide sequence ID" value="XM_016750827.1"/>
</dbReference>
<feature type="transmembrane region" description="Helical" evidence="7">
    <location>
        <begin position="355"/>
        <end position="375"/>
    </location>
</feature>
<dbReference type="GeneID" id="27686121"/>
<feature type="transmembrane region" description="Helical" evidence="7">
    <location>
        <begin position="322"/>
        <end position="349"/>
    </location>
</feature>
<keyword evidence="4 7" id="KW-0812">Transmembrane</keyword>
<dbReference type="InterPro" id="IPR036259">
    <property type="entry name" value="MFS_trans_sf"/>
</dbReference>
<keyword evidence="10" id="KW-1185">Reference proteome</keyword>
<keyword evidence="5 7" id="KW-1133">Transmembrane helix</keyword>
<comment type="similarity">
    <text evidence="2 7">Belongs to the ferroportin (FP) (TC 2.A.100) family. SLC40A subfamily.</text>
</comment>
<dbReference type="SUPFAM" id="SSF103473">
    <property type="entry name" value="MFS general substrate transporter"/>
    <property type="match status" value="1"/>
</dbReference>
<evidence type="ECO:0000256" key="4">
    <source>
        <dbReference type="ARBA" id="ARBA00022692"/>
    </source>
</evidence>
<dbReference type="PANTHER" id="PTHR11660">
    <property type="entry name" value="SOLUTE CARRIER FAMILY 40 MEMBER"/>
    <property type="match status" value="1"/>
</dbReference>
<comment type="function">
    <text evidence="7">May be involved in iron transport and iron homeostasis.</text>
</comment>
<keyword evidence="3 7" id="KW-0813">Transport</keyword>
<feature type="transmembrane region" description="Helical" evidence="7">
    <location>
        <begin position="164"/>
        <end position="182"/>
    </location>
</feature>
<dbReference type="STRING" id="645134.A0A0L0HMJ5"/>
<dbReference type="AlphaFoldDB" id="A0A0L0HMJ5"/>
<feature type="compositionally biased region" description="Polar residues" evidence="8">
    <location>
        <begin position="21"/>
        <end position="31"/>
    </location>
</feature>
<evidence type="ECO:0000256" key="7">
    <source>
        <dbReference type="RuleBase" id="RU365065"/>
    </source>
</evidence>
<comment type="caution">
    <text evidence="7">Lacks conserved residue(s) required for the propagation of feature annotation.</text>
</comment>
<feature type="region of interest" description="Disordered" evidence="8">
    <location>
        <begin position="17"/>
        <end position="53"/>
    </location>
</feature>
<evidence type="ECO:0000313" key="9">
    <source>
        <dbReference type="EMBL" id="KND02039.1"/>
    </source>
</evidence>
<reference evidence="9 10" key="1">
    <citation type="submission" date="2009-08" db="EMBL/GenBank/DDBJ databases">
        <title>The Genome Sequence of Spizellomyces punctatus strain DAOM BR117.</title>
        <authorList>
            <consortium name="The Broad Institute Genome Sequencing Platform"/>
            <person name="Russ C."/>
            <person name="Cuomo C."/>
            <person name="Shea T."/>
            <person name="Young S.K."/>
            <person name="Zeng Q."/>
            <person name="Koehrsen M."/>
            <person name="Haas B."/>
            <person name="Borodovsky M."/>
            <person name="Guigo R."/>
            <person name="Alvarado L."/>
            <person name="Berlin A."/>
            <person name="Bochicchio J."/>
            <person name="Borenstein D."/>
            <person name="Chapman S."/>
            <person name="Chen Z."/>
            <person name="Engels R."/>
            <person name="Freedman E."/>
            <person name="Gellesch M."/>
            <person name="Goldberg J."/>
            <person name="Griggs A."/>
            <person name="Gujja S."/>
            <person name="Heiman D."/>
            <person name="Hepburn T."/>
            <person name="Howarth C."/>
            <person name="Jen D."/>
            <person name="Larson L."/>
            <person name="Lewis B."/>
            <person name="Mehta T."/>
            <person name="Park D."/>
            <person name="Pearson M."/>
            <person name="Roberts A."/>
            <person name="Saif S."/>
            <person name="Shenoy N."/>
            <person name="Sisk P."/>
            <person name="Stolte C."/>
            <person name="Sykes S."/>
            <person name="Thomson T."/>
            <person name="Walk T."/>
            <person name="White J."/>
            <person name="Yandava C."/>
            <person name="Burger G."/>
            <person name="Gray M.W."/>
            <person name="Holland P.W.H."/>
            <person name="King N."/>
            <person name="Lang F.B.F."/>
            <person name="Roger A.J."/>
            <person name="Ruiz-Trillo I."/>
            <person name="Lander E."/>
            <person name="Nusbaum C."/>
        </authorList>
    </citation>
    <scope>NUCLEOTIDE SEQUENCE [LARGE SCALE GENOMIC DNA]</scope>
    <source>
        <strain evidence="9 10">DAOM BR117</strain>
    </source>
</reference>
<dbReference type="OrthoDB" id="648861at2759"/>
<dbReference type="GO" id="GO:0005381">
    <property type="term" value="F:iron ion transmembrane transporter activity"/>
    <property type="evidence" value="ECO:0007669"/>
    <property type="project" value="UniProtKB-UniRule"/>
</dbReference>
<sequence length="531" mass="58616">MSDPTIPLDAIVIEPKESTRNSHSSSINVSAQCAPDENKSALDEDQEPRHDPARTIDTFDKATLHRLSMSYFLTTWSVRMDEWATALFLSYIFPHTLLTVSLYGFLVTLFAILFSSTVGSVVDKVPRLKAIRIFLVLQNLCIAASSLVLYAITLRFGLNVNRTMTYILYSGSLLLGIALRLANIGEVVSVERDWVVVIAHADTSALSSMNAYLRRIDLLCKVAAPLVVSGIAEALSTPIAMLVTAGWSILTAPLQWWLIWQVYRRVPALAIPKTARESTEQRADSSAVGLTDVDPSVNHSSPVASSVRSCWDQWARFFRHPVFLSSLAIAQLYMTVLSFGPVMISYLLAQGYSSALLAGMRSIAVLAGISATIAMPRMVARIGLVRTGLWAIWSELWSLVPVVISFWMPVGGVAAGVMMFAGTTLSRFGLWTFDMTQMQIMQERVDAAESGVINGMQYSMQNFFELLAFMTTIVWNDTDSFYIPAILTAAAVASGSLTYSVFALRNRGHLFHFEKLARWGISPPRRESGRI</sequence>
<protein>
    <recommendedName>
        <fullName evidence="7">Solute carrier family 40 member</fullName>
    </recommendedName>
</protein>
<evidence type="ECO:0000256" key="8">
    <source>
        <dbReference type="SAM" id="MobiDB-lite"/>
    </source>
</evidence>
<comment type="subcellular location">
    <subcellularLocation>
        <location evidence="1 7">Membrane</location>
        <topology evidence="1 7">Multi-pass membrane protein</topology>
    </subcellularLocation>
</comment>
<dbReference type="OMA" id="VAMGHVM"/>
<name>A0A0L0HMJ5_SPIPD</name>
<evidence type="ECO:0000256" key="6">
    <source>
        <dbReference type="ARBA" id="ARBA00023136"/>
    </source>
</evidence>
<proteinExistence type="inferred from homology"/>
<keyword evidence="7" id="KW-0406">Ion transport</keyword>
<dbReference type="Gene3D" id="1.20.1250.20">
    <property type="entry name" value="MFS general substrate transporter like domains"/>
    <property type="match status" value="1"/>
</dbReference>
<evidence type="ECO:0000256" key="3">
    <source>
        <dbReference type="ARBA" id="ARBA00022448"/>
    </source>
</evidence>
<feature type="transmembrane region" description="Helical" evidence="7">
    <location>
        <begin position="481"/>
        <end position="504"/>
    </location>
</feature>
<dbReference type="EMBL" id="KQ257453">
    <property type="protein sequence ID" value="KND02039.1"/>
    <property type="molecule type" value="Genomic_DNA"/>
</dbReference>
<dbReference type="eggNOG" id="KOG2601">
    <property type="taxonomic scope" value="Eukaryota"/>
</dbReference>
<feature type="transmembrane region" description="Helical" evidence="7">
    <location>
        <begin position="133"/>
        <end position="152"/>
    </location>
</feature>
<dbReference type="GO" id="GO:0016020">
    <property type="term" value="C:membrane"/>
    <property type="evidence" value="ECO:0007669"/>
    <property type="project" value="UniProtKB-SubCell"/>
</dbReference>
<keyword evidence="6 7" id="KW-0472">Membrane</keyword>
<evidence type="ECO:0000256" key="5">
    <source>
        <dbReference type="ARBA" id="ARBA00022989"/>
    </source>
</evidence>
<evidence type="ECO:0000256" key="1">
    <source>
        <dbReference type="ARBA" id="ARBA00004141"/>
    </source>
</evidence>
<evidence type="ECO:0000313" key="10">
    <source>
        <dbReference type="Proteomes" id="UP000053201"/>
    </source>
</evidence>
<dbReference type="InterPro" id="IPR009716">
    <property type="entry name" value="Ferroportin-1"/>
</dbReference>
<feature type="compositionally biased region" description="Basic and acidic residues" evidence="8">
    <location>
        <begin position="36"/>
        <end position="53"/>
    </location>
</feature>
<gene>
    <name evidence="9" type="ORF">SPPG_02543</name>
</gene>
<dbReference type="InParanoid" id="A0A0L0HMJ5"/>
<evidence type="ECO:0000256" key="2">
    <source>
        <dbReference type="ARBA" id="ARBA00006279"/>
    </source>
</evidence>
<organism evidence="9 10">
    <name type="scientific">Spizellomyces punctatus (strain DAOM BR117)</name>
    <dbReference type="NCBI Taxonomy" id="645134"/>
    <lineage>
        <taxon>Eukaryota</taxon>
        <taxon>Fungi</taxon>
        <taxon>Fungi incertae sedis</taxon>
        <taxon>Chytridiomycota</taxon>
        <taxon>Chytridiomycota incertae sedis</taxon>
        <taxon>Chytridiomycetes</taxon>
        <taxon>Spizellomycetales</taxon>
        <taxon>Spizellomycetaceae</taxon>
        <taxon>Spizellomyces</taxon>
    </lineage>
</organism>
<dbReference type="Pfam" id="PF06963">
    <property type="entry name" value="FPN1"/>
    <property type="match status" value="1"/>
</dbReference>
<dbReference type="PANTHER" id="PTHR11660:SF57">
    <property type="entry name" value="SOLUTE CARRIER FAMILY 40 MEMBER"/>
    <property type="match status" value="1"/>
</dbReference>
<dbReference type="Proteomes" id="UP000053201">
    <property type="component" value="Unassembled WGS sequence"/>
</dbReference>
<feature type="transmembrane region" description="Helical" evidence="7">
    <location>
        <begin position="387"/>
        <end position="407"/>
    </location>
</feature>
<dbReference type="VEuPathDB" id="FungiDB:SPPG_02543"/>
<dbReference type="CDD" id="cd17480">
    <property type="entry name" value="MFS_SLC40A1_like"/>
    <property type="match status" value="1"/>
</dbReference>